<evidence type="ECO:0000313" key="4">
    <source>
        <dbReference type="Proteomes" id="UP000612893"/>
    </source>
</evidence>
<dbReference type="Proteomes" id="UP000612893">
    <property type="component" value="Unassembled WGS sequence"/>
</dbReference>
<keyword evidence="4" id="KW-1185">Reference proteome</keyword>
<feature type="compositionally biased region" description="Low complexity" evidence="1">
    <location>
        <begin position="116"/>
        <end position="126"/>
    </location>
</feature>
<sequence length="483" mass="50906">MTAITSVPAHTRLARLTPYLKALVAAVAAVAASLLLGIHPAVAGERSATHPARGQHEAVVAIPRAHETPRTQEPRTEENTPAVHVPSARTDRPPAAEASQRQRYAAATPKHASTTAPRQAAALQAAGAPEKTLSAIAPPFQSAGLPRQAVQAPAKTLAATTTARYPAVAPPMTPAQKSEPVTKAARGHGVLLAAPKSHDENAAEQPDRDDASPQPRLQSDAGEQPQPVRTDPSAATTEPEGAPQAPSPTGCTPAVEEHPGPIGPGSQVQHARGAVTGLVRRPVRTFARPRGLALVATPAEALAPIVSMVSPTVTLPASASVLPAIPSLPHQPSSDGRAPSAAPAPAHQAIADGSPLAARIQSAVTVGALALLVPLLAIVLLFQIRLMNLMRSLKVEEDQPATRYYSLTHEEVRELAPDMLPALAHHRFCESERHRGRWRPASWLELETTDQETPLMWSTCETCHHQRMTRLRSGREVAALSPQ</sequence>
<dbReference type="EMBL" id="JAEKNR010000025">
    <property type="protein sequence ID" value="MBJ7596856.1"/>
    <property type="molecule type" value="Genomic_DNA"/>
</dbReference>
<dbReference type="RefSeq" id="WP_338198693.1">
    <property type="nucleotide sequence ID" value="NZ_JAEKNR010000025.1"/>
</dbReference>
<organism evidence="3 4">
    <name type="scientific">Candidatus Nephthysia bennettiae</name>
    <dbReference type="NCBI Taxonomy" id="3127016"/>
    <lineage>
        <taxon>Bacteria</taxon>
        <taxon>Bacillati</taxon>
        <taxon>Candidatus Dormiibacterota</taxon>
        <taxon>Candidatus Dormibacteria</taxon>
        <taxon>Candidatus Dormibacterales</taxon>
        <taxon>Candidatus Dormibacteraceae</taxon>
        <taxon>Candidatus Nephthysia</taxon>
    </lineage>
</organism>
<protein>
    <submittedName>
        <fullName evidence="3">Uncharacterized protein</fullName>
    </submittedName>
</protein>
<gene>
    <name evidence="3" type="ORF">JF922_02045</name>
</gene>
<keyword evidence="2" id="KW-1133">Transmembrane helix</keyword>
<feature type="compositionally biased region" description="Basic and acidic residues" evidence="1">
    <location>
        <begin position="64"/>
        <end position="78"/>
    </location>
</feature>
<feature type="transmembrane region" description="Helical" evidence="2">
    <location>
        <begin position="363"/>
        <end position="384"/>
    </location>
</feature>
<proteinExistence type="predicted"/>
<keyword evidence="2" id="KW-0812">Transmembrane</keyword>
<accession>A0A934N5Q6</accession>
<keyword evidence="2" id="KW-0472">Membrane</keyword>
<feature type="compositionally biased region" description="Low complexity" evidence="1">
    <location>
        <begin position="338"/>
        <end position="347"/>
    </location>
</feature>
<feature type="region of interest" description="Disordered" evidence="1">
    <location>
        <begin position="326"/>
        <end position="347"/>
    </location>
</feature>
<reference evidence="3" key="1">
    <citation type="submission" date="2020-10" db="EMBL/GenBank/DDBJ databases">
        <title>Ca. Dormibacterota MAGs.</title>
        <authorList>
            <person name="Montgomery K."/>
        </authorList>
    </citation>
    <scope>NUCLEOTIDE SEQUENCE [LARGE SCALE GENOMIC DNA]</scope>
    <source>
        <strain evidence="3">SC8812_S17_10</strain>
    </source>
</reference>
<feature type="compositionally biased region" description="Basic and acidic residues" evidence="1">
    <location>
        <begin position="196"/>
        <end position="211"/>
    </location>
</feature>
<name>A0A934N5Q6_9BACT</name>
<evidence type="ECO:0000313" key="3">
    <source>
        <dbReference type="EMBL" id="MBJ7596856.1"/>
    </source>
</evidence>
<evidence type="ECO:0000256" key="2">
    <source>
        <dbReference type="SAM" id="Phobius"/>
    </source>
</evidence>
<evidence type="ECO:0000256" key="1">
    <source>
        <dbReference type="SAM" id="MobiDB-lite"/>
    </source>
</evidence>
<comment type="caution">
    <text evidence="3">The sequence shown here is derived from an EMBL/GenBank/DDBJ whole genome shotgun (WGS) entry which is preliminary data.</text>
</comment>
<feature type="region of interest" description="Disordered" evidence="1">
    <location>
        <begin position="63"/>
        <end position="126"/>
    </location>
</feature>
<feature type="region of interest" description="Disordered" evidence="1">
    <location>
        <begin position="196"/>
        <end position="271"/>
    </location>
</feature>
<dbReference type="AlphaFoldDB" id="A0A934N5Q6"/>